<dbReference type="GO" id="GO:0004222">
    <property type="term" value="F:metalloendopeptidase activity"/>
    <property type="evidence" value="ECO:0007669"/>
    <property type="project" value="InterPro"/>
</dbReference>
<dbReference type="EMBL" id="BARU01034586">
    <property type="protein sequence ID" value="GAH65295.1"/>
    <property type="molecule type" value="Genomic_DNA"/>
</dbReference>
<reference evidence="3" key="1">
    <citation type="journal article" date="2014" name="Front. Microbiol.">
        <title>High frequency of phylogenetically diverse reductive dehalogenase-homologous genes in deep subseafloor sedimentary metagenomes.</title>
        <authorList>
            <person name="Kawai M."/>
            <person name="Futagami T."/>
            <person name="Toyoda A."/>
            <person name="Takaki Y."/>
            <person name="Nishi S."/>
            <person name="Hori S."/>
            <person name="Arai W."/>
            <person name="Tsubouchi T."/>
            <person name="Morono Y."/>
            <person name="Uchiyama I."/>
            <person name="Ito T."/>
            <person name="Fujiyama A."/>
            <person name="Inagaki F."/>
            <person name="Takami H."/>
        </authorList>
    </citation>
    <scope>NUCLEOTIDE SEQUENCE</scope>
    <source>
        <strain evidence="3">Expedition CK06-06</strain>
    </source>
</reference>
<evidence type="ECO:0000313" key="3">
    <source>
        <dbReference type="EMBL" id="GAH65295.1"/>
    </source>
</evidence>
<proteinExistence type="predicted"/>
<evidence type="ECO:0000259" key="2">
    <source>
        <dbReference type="PROSITE" id="PS51046"/>
    </source>
</evidence>
<protein>
    <recommendedName>
        <fullName evidence="2">GON domain-containing protein</fullName>
    </recommendedName>
</protein>
<feature type="domain" description="GON" evidence="2">
    <location>
        <begin position="1"/>
        <end position="30"/>
    </location>
</feature>
<sequence length="154" mass="17816">MINKNLTGRCGHYCGACSIYRACEDGGELLKVMEKSCPSDRNLYCEGCLSVDETCWPYNHCKRRECLDSKGFEFCYECDEFNKGGCEEWKRLAEAHIKIGMDIRENLLFIKSKGVEKWLEKQDKKWRCPTCGKPISEEEKCYQCGAKLREKPLA</sequence>
<name>X1I7N5_9ZZZZ</name>
<dbReference type="InterPro" id="IPR024227">
    <property type="entry name" value="DUF3795"/>
</dbReference>
<dbReference type="GO" id="GO:0008270">
    <property type="term" value="F:zinc ion binding"/>
    <property type="evidence" value="ECO:0007669"/>
    <property type="project" value="InterPro"/>
</dbReference>
<accession>X1I7N5</accession>
<evidence type="ECO:0000256" key="1">
    <source>
        <dbReference type="ARBA" id="ARBA00022723"/>
    </source>
</evidence>
<gene>
    <name evidence="3" type="ORF">S03H2_54268</name>
</gene>
<dbReference type="AlphaFoldDB" id="X1I7N5"/>
<comment type="caution">
    <text evidence="3">The sequence shown here is derived from an EMBL/GenBank/DDBJ whole genome shotgun (WGS) entry which is preliminary data.</text>
</comment>
<keyword evidence="1" id="KW-0479">Metal-binding</keyword>
<organism evidence="3">
    <name type="scientific">marine sediment metagenome</name>
    <dbReference type="NCBI Taxonomy" id="412755"/>
    <lineage>
        <taxon>unclassified sequences</taxon>
        <taxon>metagenomes</taxon>
        <taxon>ecological metagenomes</taxon>
    </lineage>
</organism>
<dbReference type="InterPro" id="IPR012314">
    <property type="entry name" value="Pept_M12B_GON-ADAMTSs"/>
</dbReference>
<dbReference type="Pfam" id="PF12675">
    <property type="entry name" value="DUF3795"/>
    <property type="match status" value="1"/>
</dbReference>
<dbReference type="PROSITE" id="PS51046">
    <property type="entry name" value="GON"/>
    <property type="match status" value="1"/>
</dbReference>